<reference evidence="1" key="1">
    <citation type="journal article" date="2019" name="Sci. Rep.">
        <title>Draft genome of Tanacetum cinerariifolium, the natural source of mosquito coil.</title>
        <authorList>
            <person name="Yamashiro T."/>
            <person name="Shiraishi A."/>
            <person name="Satake H."/>
            <person name="Nakayama K."/>
        </authorList>
    </citation>
    <scope>NUCLEOTIDE SEQUENCE</scope>
</reference>
<dbReference type="AlphaFoldDB" id="A0A6L2KFJ6"/>
<gene>
    <name evidence="1" type="ORF">Tci_019455</name>
</gene>
<organism evidence="1">
    <name type="scientific">Tanacetum cinerariifolium</name>
    <name type="common">Dalmatian daisy</name>
    <name type="synonym">Chrysanthemum cinerariifolium</name>
    <dbReference type="NCBI Taxonomy" id="118510"/>
    <lineage>
        <taxon>Eukaryota</taxon>
        <taxon>Viridiplantae</taxon>
        <taxon>Streptophyta</taxon>
        <taxon>Embryophyta</taxon>
        <taxon>Tracheophyta</taxon>
        <taxon>Spermatophyta</taxon>
        <taxon>Magnoliopsida</taxon>
        <taxon>eudicotyledons</taxon>
        <taxon>Gunneridae</taxon>
        <taxon>Pentapetalae</taxon>
        <taxon>asterids</taxon>
        <taxon>campanulids</taxon>
        <taxon>Asterales</taxon>
        <taxon>Asteraceae</taxon>
        <taxon>Asteroideae</taxon>
        <taxon>Anthemideae</taxon>
        <taxon>Anthemidinae</taxon>
        <taxon>Tanacetum</taxon>
    </lineage>
</organism>
<evidence type="ECO:0000313" key="1">
    <source>
        <dbReference type="EMBL" id="GEU47477.1"/>
    </source>
</evidence>
<protein>
    <submittedName>
        <fullName evidence="1">Uncharacterized protein</fullName>
    </submittedName>
</protein>
<sequence>MCKEYGCEPSVNLLGVSLIPFLVSFRDKLPENIYKNPFFQRVGGHPTNVRVFPDPILFMTGMNPSWEHGQQCPMIIIDGKEMAFKNFMYAETDKDLSFLSKEPRIGDAEPMEEKARKCRKALNWEIVKYGKIWYDEDIHDLRSVETEFPAIVFNDNLTSDETLSCEPTTSSLNDNEIDFRISFDESDDEDYTVVFNKKPLSYKIIYANDLKMGSKNDNEKVNMPLFPSPEHTAFVYMFESLSWNGRGKVTSN</sequence>
<name>A0A6L2KFJ6_TANCI</name>
<comment type="caution">
    <text evidence="1">The sequence shown here is derived from an EMBL/GenBank/DDBJ whole genome shotgun (WGS) entry which is preliminary data.</text>
</comment>
<accession>A0A6L2KFJ6</accession>
<dbReference type="EMBL" id="BKCJ010002276">
    <property type="protein sequence ID" value="GEU47477.1"/>
    <property type="molecule type" value="Genomic_DNA"/>
</dbReference>
<proteinExistence type="predicted"/>